<evidence type="ECO:0000313" key="3">
    <source>
        <dbReference type="EMBL" id="MFC5834883.1"/>
    </source>
</evidence>
<protein>
    <submittedName>
        <fullName evidence="3">Type IV secretory system conjugative DNA transfer family protein</fullName>
    </submittedName>
</protein>
<organism evidence="3 4">
    <name type="scientific">Nonomuraea insulae</name>
    <dbReference type="NCBI Taxonomy" id="1616787"/>
    <lineage>
        <taxon>Bacteria</taxon>
        <taxon>Bacillati</taxon>
        <taxon>Actinomycetota</taxon>
        <taxon>Actinomycetes</taxon>
        <taxon>Streptosporangiales</taxon>
        <taxon>Streptosporangiaceae</taxon>
        <taxon>Nonomuraea</taxon>
    </lineage>
</organism>
<dbReference type="RefSeq" id="WP_379524291.1">
    <property type="nucleotide sequence ID" value="NZ_JBHSPA010000115.1"/>
</dbReference>
<dbReference type="PANTHER" id="PTHR30121">
    <property type="entry name" value="UNCHARACTERIZED PROTEIN YJGR-RELATED"/>
    <property type="match status" value="1"/>
</dbReference>
<dbReference type="Proteomes" id="UP001596058">
    <property type="component" value="Unassembled WGS sequence"/>
</dbReference>
<dbReference type="SUPFAM" id="SSF52540">
    <property type="entry name" value="P-loop containing nucleoside triphosphate hydrolases"/>
    <property type="match status" value="1"/>
</dbReference>
<gene>
    <name evidence="3" type="ORF">ACFPZ3_64525</name>
</gene>
<feature type="compositionally biased region" description="Acidic residues" evidence="1">
    <location>
        <begin position="741"/>
        <end position="754"/>
    </location>
</feature>
<dbReference type="CDD" id="cd01127">
    <property type="entry name" value="TrwB_TraG_TraD_VirD4"/>
    <property type="match status" value="1"/>
</dbReference>
<dbReference type="SMART" id="SM00382">
    <property type="entry name" value="AAA"/>
    <property type="match status" value="1"/>
</dbReference>
<dbReference type="Pfam" id="PF01935">
    <property type="entry name" value="DUF87"/>
    <property type="match status" value="1"/>
</dbReference>
<sequence length="754" mass="83088">MDIGTGLSIDYFSADSQTLNVQVAMTCKPEEVSEAQGDLVDLLSNRYSPVMISRSHVTARPIIENPRRQINKLRGVFWCLAPFRIDNVSKISNREVVVSYRDANLETFASAVLANPGIHHRILIGPVDLTTSEITKFISARRPAGAPNSRDITDFLAHEESLVDLQFIVRADLPTLSPRMKSGLREFGRGTEVRAVPAEMNQGFSRAWARYEFARTGLASVDPIRVSLPTARSLFRFPVARAASFPGFVVEPLQPVRMPAGAAVKLSDTSIRFGRAIGPTGDISNACLAIGDIARHVFVPGQTGSGKSTLLRALACGIADTGDGLLFIDPHGETVRHLLGEIPRKRREDVVFIDAADIEMPAAINPFSVSEALQRDTALENVTAMFHDLFDPHHQGIVGPRWETMFRMGMLTLLATFDTKASLLDVPALFVDDKFLRRCKRYVKDDVVLEYWDKQMAQTSDFHKSEVLGWFSSKFTAFRTNSVLKAVLGSGADALDAREAMDTGRIVLVSLSKGEIGSPICQLLGYVYLARYWSAALRRRSGRPFTLFVDEAQSFSMGSLPAILAEGRKFGLQVIMATQFFEQLSKELVSSVQGNVGNVLSLRVGVEDAERLVGRFGPEFDVPSLRRMQNFMAASSILVHGVVQPAFSIFIDHETHLNSRMRTRTTNANAIIRQSRQTLASSRTASITQAEKMRAAFRAMGDSGGRGITWDRVGAQDAAEEEDVATSFLEEWLARPPDQIVDSDQDELNGDNDA</sequence>
<dbReference type="PANTHER" id="PTHR30121:SF11">
    <property type="entry name" value="AAA+ ATPASE DOMAIN-CONTAINING PROTEIN"/>
    <property type="match status" value="1"/>
</dbReference>
<name>A0ABW1DAB8_9ACTN</name>
<accession>A0ABW1DAB8</accession>
<comment type="caution">
    <text evidence="3">The sequence shown here is derived from an EMBL/GenBank/DDBJ whole genome shotgun (WGS) entry which is preliminary data.</text>
</comment>
<dbReference type="InterPro" id="IPR027417">
    <property type="entry name" value="P-loop_NTPase"/>
</dbReference>
<dbReference type="InterPro" id="IPR025662">
    <property type="entry name" value="Sigma_54_int_dom_ATP-bd_1"/>
</dbReference>
<dbReference type="Gene3D" id="3.40.50.300">
    <property type="entry name" value="P-loop containing nucleotide triphosphate hydrolases"/>
    <property type="match status" value="2"/>
</dbReference>
<keyword evidence="4" id="KW-1185">Reference proteome</keyword>
<dbReference type="EMBL" id="JBHSPA010000115">
    <property type="protein sequence ID" value="MFC5834883.1"/>
    <property type="molecule type" value="Genomic_DNA"/>
</dbReference>
<dbReference type="InterPro" id="IPR051162">
    <property type="entry name" value="T4SS_component"/>
</dbReference>
<feature type="region of interest" description="Disordered" evidence="1">
    <location>
        <begin position="735"/>
        <end position="754"/>
    </location>
</feature>
<dbReference type="PROSITE" id="PS00675">
    <property type="entry name" value="SIGMA54_INTERACT_1"/>
    <property type="match status" value="1"/>
</dbReference>
<evidence type="ECO:0000256" key="1">
    <source>
        <dbReference type="SAM" id="MobiDB-lite"/>
    </source>
</evidence>
<dbReference type="InterPro" id="IPR003593">
    <property type="entry name" value="AAA+_ATPase"/>
</dbReference>
<evidence type="ECO:0000313" key="4">
    <source>
        <dbReference type="Proteomes" id="UP001596058"/>
    </source>
</evidence>
<reference evidence="4" key="1">
    <citation type="journal article" date="2019" name="Int. J. Syst. Evol. Microbiol.">
        <title>The Global Catalogue of Microorganisms (GCM) 10K type strain sequencing project: providing services to taxonomists for standard genome sequencing and annotation.</title>
        <authorList>
            <consortium name="The Broad Institute Genomics Platform"/>
            <consortium name="The Broad Institute Genome Sequencing Center for Infectious Disease"/>
            <person name="Wu L."/>
            <person name="Ma J."/>
        </authorList>
    </citation>
    <scope>NUCLEOTIDE SEQUENCE [LARGE SCALE GENOMIC DNA]</scope>
    <source>
        <strain evidence="4">CCUG 53903</strain>
    </source>
</reference>
<feature type="domain" description="AAA+ ATPase" evidence="2">
    <location>
        <begin position="293"/>
        <end position="610"/>
    </location>
</feature>
<dbReference type="InterPro" id="IPR002789">
    <property type="entry name" value="HerA_central"/>
</dbReference>
<evidence type="ECO:0000259" key="2">
    <source>
        <dbReference type="SMART" id="SM00382"/>
    </source>
</evidence>
<proteinExistence type="predicted"/>